<name>R7UL86_CAPTE</name>
<dbReference type="EMBL" id="KB300259">
    <property type="protein sequence ID" value="ELU06985.1"/>
    <property type="molecule type" value="Genomic_DNA"/>
</dbReference>
<evidence type="ECO:0000313" key="1">
    <source>
        <dbReference type="EMBL" id="ELU06985.1"/>
    </source>
</evidence>
<dbReference type="AlphaFoldDB" id="R7UL86"/>
<evidence type="ECO:0000313" key="2">
    <source>
        <dbReference type="EnsemblMetazoa" id="CapteP203554"/>
    </source>
</evidence>
<evidence type="ECO:0000313" key="3">
    <source>
        <dbReference type="Proteomes" id="UP000014760"/>
    </source>
</evidence>
<protein>
    <submittedName>
        <fullName evidence="1 2">Uncharacterized protein</fullName>
    </submittedName>
</protein>
<gene>
    <name evidence="1" type="ORF">CAPTEDRAFT_203554</name>
</gene>
<keyword evidence="3" id="KW-1185">Reference proteome</keyword>
<reference evidence="1 3" key="2">
    <citation type="journal article" date="2013" name="Nature">
        <title>Insights into bilaterian evolution from three spiralian genomes.</title>
        <authorList>
            <person name="Simakov O."/>
            <person name="Marletaz F."/>
            <person name="Cho S.J."/>
            <person name="Edsinger-Gonzales E."/>
            <person name="Havlak P."/>
            <person name="Hellsten U."/>
            <person name="Kuo D.H."/>
            <person name="Larsson T."/>
            <person name="Lv J."/>
            <person name="Arendt D."/>
            <person name="Savage R."/>
            <person name="Osoegawa K."/>
            <person name="de Jong P."/>
            <person name="Grimwood J."/>
            <person name="Chapman J.A."/>
            <person name="Shapiro H."/>
            <person name="Aerts A."/>
            <person name="Otillar R.P."/>
            <person name="Terry A.Y."/>
            <person name="Boore J.L."/>
            <person name="Grigoriev I.V."/>
            <person name="Lindberg D.R."/>
            <person name="Seaver E.C."/>
            <person name="Weisblat D.A."/>
            <person name="Putnam N.H."/>
            <person name="Rokhsar D.S."/>
        </authorList>
    </citation>
    <scope>NUCLEOTIDE SEQUENCE</scope>
    <source>
        <strain evidence="1 3">I ESC-2004</strain>
    </source>
</reference>
<proteinExistence type="predicted"/>
<reference evidence="2" key="3">
    <citation type="submission" date="2015-06" db="UniProtKB">
        <authorList>
            <consortium name="EnsemblMetazoa"/>
        </authorList>
    </citation>
    <scope>IDENTIFICATION</scope>
</reference>
<dbReference type="HOGENOM" id="CLU_2028873_0_0_1"/>
<reference evidence="3" key="1">
    <citation type="submission" date="2012-12" db="EMBL/GenBank/DDBJ databases">
        <authorList>
            <person name="Hellsten U."/>
            <person name="Grimwood J."/>
            <person name="Chapman J.A."/>
            <person name="Shapiro H."/>
            <person name="Aerts A."/>
            <person name="Otillar R.P."/>
            <person name="Terry A.Y."/>
            <person name="Boore J.L."/>
            <person name="Simakov O."/>
            <person name="Marletaz F."/>
            <person name="Cho S.-J."/>
            <person name="Edsinger-Gonzales E."/>
            <person name="Havlak P."/>
            <person name="Kuo D.-H."/>
            <person name="Larsson T."/>
            <person name="Lv J."/>
            <person name="Arendt D."/>
            <person name="Savage R."/>
            <person name="Osoegawa K."/>
            <person name="de Jong P."/>
            <person name="Lindberg D.R."/>
            <person name="Seaver E.C."/>
            <person name="Weisblat D.A."/>
            <person name="Putnam N.H."/>
            <person name="Grigoriev I.V."/>
            <person name="Rokhsar D.S."/>
        </authorList>
    </citation>
    <scope>NUCLEOTIDE SEQUENCE</scope>
    <source>
        <strain evidence="3">I ESC-2004</strain>
    </source>
</reference>
<dbReference type="Proteomes" id="UP000014760">
    <property type="component" value="Unassembled WGS sequence"/>
</dbReference>
<dbReference type="EnsemblMetazoa" id="CapteT203554">
    <property type="protein sequence ID" value="CapteP203554"/>
    <property type="gene ID" value="CapteG203554"/>
</dbReference>
<accession>R7UL86</accession>
<dbReference type="EMBL" id="AMQN01007248">
    <property type="status" value="NOT_ANNOTATED_CDS"/>
    <property type="molecule type" value="Genomic_DNA"/>
</dbReference>
<organism evidence="1">
    <name type="scientific">Capitella teleta</name>
    <name type="common">Polychaete worm</name>
    <dbReference type="NCBI Taxonomy" id="283909"/>
    <lineage>
        <taxon>Eukaryota</taxon>
        <taxon>Metazoa</taxon>
        <taxon>Spiralia</taxon>
        <taxon>Lophotrochozoa</taxon>
        <taxon>Annelida</taxon>
        <taxon>Polychaeta</taxon>
        <taxon>Sedentaria</taxon>
        <taxon>Scolecida</taxon>
        <taxon>Capitellidae</taxon>
        <taxon>Capitella</taxon>
    </lineage>
</organism>
<sequence>MAFIFLCPLIMVPGKGHRLIEQYAISGTTVHFSLLQMLYKAESIVFRGHKHQQQPTEQSAIHLQISQRQGRCVKCWQQQKHLGEVSKICETYGRDGAWVTSSYADHLSEYLLVWYHYNHLEI</sequence>